<proteinExistence type="predicted"/>
<dbReference type="Proteomes" id="UP000244168">
    <property type="component" value="Unassembled WGS sequence"/>
</dbReference>
<dbReference type="InterPro" id="IPR029058">
    <property type="entry name" value="AB_hydrolase_fold"/>
</dbReference>
<sequence length="42" mass="4668">MKAAGATAELHMVPGEQHGIANPEDRAQVDSWILNFIKMYVK</sequence>
<reference evidence="1 2" key="1">
    <citation type="submission" date="2018-04" db="EMBL/GenBank/DDBJ databases">
        <title>Genomic Encyclopedia of Archaeal and Bacterial Type Strains, Phase II (KMG-II): from individual species to whole genera.</title>
        <authorList>
            <person name="Goeker M."/>
        </authorList>
    </citation>
    <scope>NUCLEOTIDE SEQUENCE [LARGE SCALE GENOMIC DNA]</scope>
    <source>
        <strain evidence="1 2">DSM 26809</strain>
    </source>
</reference>
<gene>
    <name evidence="1" type="ORF">C8P68_11176</name>
</gene>
<accession>A0A2T5J4W4</accession>
<dbReference type="EMBL" id="QAOQ01000011">
    <property type="protein sequence ID" value="PTQ92699.1"/>
    <property type="molecule type" value="Genomic_DNA"/>
</dbReference>
<name>A0A2T5J4W4_9SPHI</name>
<comment type="caution">
    <text evidence="1">The sequence shown here is derived from an EMBL/GenBank/DDBJ whole genome shotgun (WGS) entry which is preliminary data.</text>
</comment>
<dbReference type="SUPFAM" id="SSF53474">
    <property type="entry name" value="alpha/beta-Hydrolases"/>
    <property type="match status" value="1"/>
</dbReference>
<dbReference type="Gene3D" id="3.40.50.1820">
    <property type="entry name" value="alpha/beta hydrolase"/>
    <property type="match status" value="1"/>
</dbReference>
<organism evidence="1 2">
    <name type="scientific">Mucilaginibacter yixingensis</name>
    <dbReference type="NCBI Taxonomy" id="1295612"/>
    <lineage>
        <taxon>Bacteria</taxon>
        <taxon>Pseudomonadati</taxon>
        <taxon>Bacteroidota</taxon>
        <taxon>Sphingobacteriia</taxon>
        <taxon>Sphingobacteriales</taxon>
        <taxon>Sphingobacteriaceae</taxon>
        <taxon>Mucilaginibacter</taxon>
    </lineage>
</organism>
<keyword evidence="2" id="KW-1185">Reference proteome</keyword>
<evidence type="ECO:0000313" key="2">
    <source>
        <dbReference type="Proteomes" id="UP000244168"/>
    </source>
</evidence>
<dbReference type="AlphaFoldDB" id="A0A2T5J4W4"/>
<evidence type="ECO:0000313" key="1">
    <source>
        <dbReference type="EMBL" id="PTQ92699.1"/>
    </source>
</evidence>
<protein>
    <submittedName>
        <fullName evidence="1">Uncharacterized protein</fullName>
    </submittedName>
</protein>